<dbReference type="InterPro" id="IPR017871">
    <property type="entry name" value="ABC_transporter-like_CS"/>
</dbReference>
<accession>A0ABR7NUJ4</accession>
<evidence type="ECO:0000313" key="6">
    <source>
        <dbReference type="Proteomes" id="UP000647491"/>
    </source>
</evidence>
<evidence type="ECO:0000256" key="1">
    <source>
        <dbReference type="ARBA" id="ARBA00022448"/>
    </source>
</evidence>
<proteinExistence type="predicted"/>
<dbReference type="InterPro" id="IPR027417">
    <property type="entry name" value="P-loop_NTPase"/>
</dbReference>
<organism evidence="5 6">
    <name type="scientific">Enterocloster hominis</name>
    <name type="common">ex Liu et al. 2021</name>
    <dbReference type="NCBI Taxonomy" id="2763663"/>
    <lineage>
        <taxon>Bacteria</taxon>
        <taxon>Bacillati</taxon>
        <taxon>Bacillota</taxon>
        <taxon>Clostridia</taxon>
        <taxon>Lachnospirales</taxon>
        <taxon>Lachnospiraceae</taxon>
        <taxon>Enterocloster</taxon>
    </lineage>
</organism>
<reference evidence="5 6" key="1">
    <citation type="submission" date="2020-08" db="EMBL/GenBank/DDBJ databases">
        <title>Genome public.</title>
        <authorList>
            <person name="Liu C."/>
            <person name="Sun Q."/>
        </authorList>
    </citation>
    <scope>NUCLEOTIDE SEQUENCE [LARGE SCALE GENOMIC DNA]</scope>
    <source>
        <strain evidence="5 6">BX10</strain>
    </source>
</reference>
<dbReference type="PROSITE" id="PS00211">
    <property type="entry name" value="ABC_TRANSPORTER_1"/>
    <property type="match status" value="1"/>
</dbReference>
<dbReference type="GO" id="GO:0005524">
    <property type="term" value="F:ATP binding"/>
    <property type="evidence" value="ECO:0007669"/>
    <property type="project" value="UniProtKB-KW"/>
</dbReference>
<keyword evidence="2" id="KW-0547">Nucleotide-binding</keyword>
<protein>
    <submittedName>
        <fullName evidence="5">Phosphate ABC transporter ATP-binding protein</fullName>
    </submittedName>
</protein>
<dbReference type="InterPro" id="IPR003439">
    <property type="entry name" value="ABC_transporter-like_ATP-bd"/>
</dbReference>
<dbReference type="PANTHER" id="PTHR43423:SF1">
    <property type="entry name" value="ABC TRANSPORTER I FAMILY MEMBER 17"/>
    <property type="match status" value="1"/>
</dbReference>
<keyword evidence="1" id="KW-0813">Transport</keyword>
<dbReference type="SMART" id="SM00382">
    <property type="entry name" value="AAA"/>
    <property type="match status" value="1"/>
</dbReference>
<dbReference type="Pfam" id="PF00005">
    <property type="entry name" value="ABC_tran"/>
    <property type="match status" value="1"/>
</dbReference>
<gene>
    <name evidence="5" type="ORF">H8708_11230</name>
</gene>
<feature type="domain" description="ABC transporter" evidence="4">
    <location>
        <begin position="5"/>
        <end position="244"/>
    </location>
</feature>
<dbReference type="PANTHER" id="PTHR43423">
    <property type="entry name" value="ABC TRANSPORTER I FAMILY MEMBER 17"/>
    <property type="match status" value="1"/>
</dbReference>
<dbReference type="RefSeq" id="WP_262427907.1">
    <property type="nucleotide sequence ID" value="NZ_JACRTJ010000025.1"/>
</dbReference>
<dbReference type="CDD" id="cd03260">
    <property type="entry name" value="ABC_PstB_phosphate_transporter"/>
    <property type="match status" value="1"/>
</dbReference>
<dbReference type="Proteomes" id="UP000647491">
    <property type="component" value="Unassembled WGS sequence"/>
</dbReference>
<keyword evidence="6" id="KW-1185">Reference proteome</keyword>
<sequence length="249" mass="27991">MEEILMLKNVSVFYGEHPVLKDVNMGIRPGRILAVMGPSGSGKTTLLRALNGLLWEEPEAEMKGEICLQGRDTRTMDREELRRRVGLVFQTPQPFPFSIYKNMTYAPRYYGIRKKEQLEEIVREKLMMAGLYEEVKGELSKSALKLSGGQKQRLCIARALTAEPEVLLLDEPCSALDVKASAVIEETLLGLKERYTIVIVTHNISQARRIADDAAFFSEGRLVEYGKAETLFTAPEKEETRSFLTGVCG</sequence>
<dbReference type="InterPro" id="IPR003593">
    <property type="entry name" value="AAA+_ATPase"/>
</dbReference>
<dbReference type="SUPFAM" id="SSF52540">
    <property type="entry name" value="P-loop containing nucleoside triphosphate hydrolases"/>
    <property type="match status" value="1"/>
</dbReference>
<evidence type="ECO:0000256" key="2">
    <source>
        <dbReference type="ARBA" id="ARBA00022741"/>
    </source>
</evidence>
<keyword evidence="3 5" id="KW-0067">ATP-binding</keyword>
<dbReference type="EMBL" id="JACRTJ010000025">
    <property type="protein sequence ID" value="MBC8599789.1"/>
    <property type="molecule type" value="Genomic_DNA"/>
</dbReference>
<name>A0ABR7NUJ4_9FIRM</name>
<evidence type="ECO:0000313" key="5">
    <source>
        <dbReference type="EMBL" id="MBC8599789.1"/>
    </source>
</evidence>
<evidence type="ECO:0000256" key="3">
    <source>
        <dbReference type="ARBA" id="ARBA00022840"/>
    </source>
</evidence>
<dbReference type="InterPro" id="IPR005670">
    <property type="entry name" value="PstB-like"/>
</dbReference>
<dbReference type="PROSITE" id="PS50893">
    <property type="entry name" value="ABC_TRANSPORTER_2"/>
    <property type="match status" value="1"/>
</dbReference>
<comment type="caution">
    <text evidence="5">The sequence shown here is derived from an EMBL/GenBank/DDBJ whole genome shotgun (WGS) entry which is preliminary data.</text>
</comment>
<evidence type="ECO:0000259" key="4">
    <source>
        <dbReference type="PROSITE" id="PS50893"/>
    </source>
</evidence>
<dbReference type="Gene3D" id="3.40.50.300">
    <property type="entry name" value="P-loop containing nucleotide triphosphate hydrolases"/>
    <property type="match status" value="1"/>
</dbReference>